<organism evidence="6 7">
    <name type="scientific">Pseudobacter ginsenosidimutans</name>
    <dbReference type="NCBI Taxonomy" id="661488"/>
    <lineage>
        <taxon>Bacteria</taxon>
        <taxon>Pseudomonadati</taxon>
        <taxon>Bacteroidota</taxon>
        <taxon>Chitinophagia</taxon>
        <taxon>Chitinophagales</taxon>
        <taxon>Chitinophagaceae</taxon>
        <taxon>Pseudobacter</taxon>
    </lineage>
</organism>
<dbReference type="Pfam" id="PF14905">
    <property type="entry name" value="OMP_b-brl_3"/>
    <property type="match status" value="1"/>
</dbReference>
<evidence type="ECO:0000313" key="7">
    <source>
        <dbReference type="Proteomes" id="UP000293874"/>
    </source>
</evidence>
<sequence>MRTFTTFLALSIISLATNAQSQDTTKPVVKNLSAVTVTAAKAFVSQKGDRVVLNVAGSPIAASGNAWEVIKRGPGIIDQNGALSFRGKKIVVLLDGRLSHLEGEELRNFLNSMPANTISTVELISNPPARYDATGGAVINIVTTKSLKFGTNGTLTAGTGAGRYGRYNVGGSVNYRNQHINAWGSYDYRYTKTYSDAFTSRALASKDRLLDNTHRVGENYGHFLKAGLEYSIDPKHTIGLMLKGGITINDAGSFNHSSIADSVVTTNRSAYSRVSTPSVNLFYKWAINAKGASLSVNADHFEYDKKWNDDFITRYYDATGEEYQHPYNLRDQSPATNRVQSISIDYTLPTKFASFETGLKSIFTKTDNDVLWEEMMGNKWITDSSRTNHFIYRENIYAAYVNARKQMGKYSVQAGLRVEGTETKGDLLTWNKKSSRDYFNVFPTVNIAYTADEKNELSLSYRKSIQRFKFDVVNPFIVFRSQYSYYEGNPEIRPSIAHAFEVSHSFRNELFSSIGYTHYVDALSEVYRPGAMPGSVISRSENLGTGDMLNATVSHTISWLSNKWNITNTVNAMYCKYNTADPDQNEGMLTANITSQHMILLPKGFKAELFGSYTSPMIIGAYRINSVFTVDAGVSKSLFNNRATVALNVSDLFNSNVSVFDVKGFGVSSYNRNKMESRFVKLAFTWKFGNKNVKVNSSRRSGVETESRRMGE</sequence>
<dbReference type="SUPFAM" id="SSF56935">
    <property type="entry name" value="Porins"/>
    <property type="match status" value="1"/>
</dbReference>
<evidence type="ECO:0000256" key="2">
    <source>
        <dbReference type="ARBA" id="ARBA00023136"/>
    </source>
</evidence>
<dbReference type="InterPro" id="IPR036942">
    <property type="entry name" value="Beta-barrel_TonB_sf"/>
</dbReference>
<reference evidence="6 7" key="1">
    <citation type="submission" date="2019-02" db="EMBL/GenBank/DDBJ databases">
        <title>Genomic Encyclopedia of Type Strains, Phase IV (KMG-IV): sequencing the most valuable type-strain genomes for metagenomic binning, comparative biology and taxonomic classification.</title>
        <authorList>
            <person name="Goeker M."/>
        </authorList>
    </citation>
    <scope>NUCLEOTIDE SEQUENCE [LARGE SCALE GENOMIC DNA]</scope>
    <source>
        <strain evidence="6 7">DSM 18116</strain>
    </source>
</reference>
<gene>
    <name evidence="6" type="ORF">EV199_4445</name>
</gene>
<feature type="chain" id="PRO_5020473595" evidence="4">
    <location>
        <begin position="22"/>
        <end position="712"/>
    </location>
</feature>
<evidence type="ECO:0000256" key="4">
    <source>
        <dbReference type="SAM" id="SignalP"/>
    </source>
</evidence>
<comment type="caution">
    <text evidence="6">The sequence shown here is derived from an EMBL/GenBank/DDBJ whole genome shotgun (WGS) entry which is preliminary data.</text>
</comment>
<accession>A0A4Q7MWT8</accession>
<keyword evidence="4" id="KW-0732">Signal</keyword>
<evidence type="ECO:0000256" key="3">
    <source>
        <dbReference type="ARBA" id="ARBA00023237"/>
    </source>
</evidence>
<feature type="signal peptide" evidence="4">
    <location>
        <begin position="1"/>
        <end position="21"/>
    </location>
</feature>
<comment type="subcellular location">
    <subcellularLocation>
        <location evidence="1">Cell outer membrane</location>
    </subcellularLocation>
</comment>
<dbReference type="Gene3D" id="2.40.170.20">
    <property type="entry name" value="TonB-dependent receptor, beta-barrel domain"/>
    <property type="match status" value="1"/>
</dbReference>
<evidence type="ECO:0000256" key="1">
    <source>
        <dbReference type="ARBA" id="ARBA00004442"/>
    </source>
</evidence>
<keyword evidence="7" id="KW-1185">Reference proteome</keyword>
<dbReference type="Proteomes" id="UP000293874">
    <property type="component" value="Unassembled WGS sequence"/>
</dbReference>
<evidence type="ECO:0000313" key="6">
    <source>
        <dbReference type="EMBL" id="RZS72524.1"/>
    </source>
</evidence>
<dbReference type="GO" id="GO:0009279">
    <property type="term" value="C:cell outer membrane"/>
    <property type="evidence" value="ECO:0007669"/>
    <property type="project" value="UniProtKB-SubCell"/>
</dbReference>
<dbReference type="RefSeq" id="WP_158643765.1">
    <property type="nucleotide sequence ID" value="NZ_CP042431.1"/>
</dbReference>
<name>A0A4Q7MWT8_9BACT</name>
<protein>
    <submittedName>
        <fullName evidence="6">Outer membrane receptor protein involved in Fe transport</fullName>
    </submittedName>
</protein>
<dbReference type="OrthoDB" id="905812at2"/>
<keyword evidence="2" id="KW-0472">Membrane</keyword>
<dbReference type="InterPro" id="IPR041700">
    <property type="entry name" value="OMP_b-brl_3"/>
</dbReference>
<keyword evidence="3" id="KW-0998">Cell outer membrane</keyword>
<dbReference type="AlphaFoldDB" id="A0A4Q7MWT8"/>
<proteinExistence type="predicted"/>
<keyword evidence="6" id="KW-0675">Receptor</keyword>
<evidence type="ECO:0000259" key="5">
    <source>
        <dbReference type="Pfam" id="PF14905"/>
    </source>
</evidence>
<feature type="domain" description="Outer membrane protein beta-barrel" evidence="5">
    <location>
        <begin position="287"/>
        <end position="686"/>
    </location>
</feature>
<dbReference type="EMBL" id="SGXA01000002">
    <property type="protein sequence ID" value="RZS72524.1"/>
    <property type="molecule type" value="Genomic_DNA"/>
</dbReference>